<evidence type="ECO:0000313" key="3">
    <source>
        <dbReference type="Proteomes" id="UP001153069"/>
    </source>
</evidence>
<proteinExistence type="predicted"/>
<sequence length="197" mass="21669">MPPLPPSPPPMLPKPKPKDPPKQQGVTQVGSTVPGTIALISDDDKSSASKARSIKRQKELTKMFSFDIVDFKTKCNEDYNTARKSKRGAQLRLVHQMDAFPLKQTLESNATMEEGAGIDTSFEVTNATIERVDSRAAKFTKNASGTGGDVEEFIDNLKEGLDNASDEAEKELNLWISNLDSILYSCLSTYASDRRTI</sequence>
<dbReference type="Proteomes" id="UP001153069">
    <property type="component" value="Unassembled WGS sequence"/>
</dbReference>
<feature type="compositionally biased region" description="Pro residues" evidence="1">
    <location>
        <begin position="1"/>
        <end position="14"/>
    </location>
</feature>
<keyword evidence="3" id="KW-1185">Reference proteome</keyword>
<name>A0A9N8F0L7_9STRA</name>
<feature type="region of interest" description="Disordered" evidence="1">
    <location>
        <begin position="1"/>
        <end position="52"/>
    </location>
</feature>
<dbReference type="EMBL" id="CAICTM010002166">
    <property type="protein sequence ID" value="CAB9528185.1"/>
    <property type="molecule type" value="Genomic_DNA"/>
</dbReference>
<dbReference type="AlphaFoldDB" id="A0A9N8F0L7"/>
<accession>A0A9N8F0L7</accession>
<feature type="compositionally biased region" description="Polar residues" evidence="1">
    <location>
        <begin position="24"/>
        <end position="34"/>
    </location>
</feature>
<reference evidence="2" key="1">
    <citation type="submission" date="2020-06" db="EMBL/GenBank/DDBJ databases">
        <authorList>
            <consortium name="Plant Systems Biology data submission"/>
        </authorList>
    </citation>
    <scope>NUCLEOTIDE SEQUENCE</scope>
    <source>
        <strain evidence="2">D6</strain>
    </source>
</reference>
<organism evidence="2 3">
    <name type="scientific">Seminavis robusta</name>
    <dbReference type="NCBI Taxonomy" id="568900"/>
    <lineage>
        <taxon>Eukaryota</taxon>
        <taxon>Sar</taxon>
        <taxon>Stramenopiles</taxon>
        <taxon>Ochrophyta</taxon>
        <taxon>Bacillariophyta</taxon>
        <taxon>Bacillariophyceae</taxon>
        <taxon>Bacillariophycidae</taxon>
        <taxon>Naviculales</taxon>
        <taxon>Naviculaceae</taxon>
        <taxon>Seminavis</taxon>
    </lineage>
</organism>
<evidence type="ECO:0000256" key="1">
    <source>
        <dbReference type="SAM" id="MobiDB-lite"/>
    </source>
</evidence>
<comment type="caution">
    <text evidence="2">The sequence shown here is derived from an EMBL/GenBank/DDBJ whole genome shotgun (WGS) entry which is preliminary data.</text>
</comment>
<gene>
    <name evidence="2" type="ORF">SEMRO_2168_G317330.1</name>
</gene>
<evidence type="ECO:0000313" key="2">
    <source>
        <dbReference type="EMBL" id="CAB9528185.1"/>
    </source>
</evidence>
<protein>
    <submittedName>
        <fullName evidence="2">Uncharacterized protein</fullName>
    </submittedName>
</protein>